<accession>A0A4S4MTY5</accession>
<sequence>MPLSVMFPLDDTVIIILPGQSPAEDTAVQVTVKTTGPASNVGLTSAYHLVQHEISDLILRLVSAYTHTKPPKQIEFVGDEYTVVASRKRWTYGRDKIRLMWGEDVVKPCAYKWSFTFHAANAGE</sequence>
<comment type="caution">
    <text evidence="1">The sequence shown here is derived from an EMBL/GenBank/DDBJ whole genome shotgun (WGS) entry which is preliminary data.</text>
</comment>
<name>A0A4S4MTY5_9APHY</name>
<evidence type="ECO:0000313" key="2">
    <source>
        <dbReference type="Proteomes" id="UP000308730"/>
    </source>
</evidence>
<protein>
    <submittedName>
        <fullName evidence="1">Uncharacterized protein</fullName>
    </submittedName>
</protein>
<organism evidence="1 2">
    <name type="scientific">Antrodiella citrinella</name>
    <dbReference type="NCBI Taxonomy" id="2447956"/>
    <lineage>
        <taxon>Eukaryota</taxon>
        <taxon>Fungi</taxon>
        <taxon>Dikarya</taxon>
        <taxon>Basidiomycota</taxon>
        <taxon>Agaricomycotina</taxon>
        <taxon>Agaricomycetes</taxon>
        <taxon>Polyporales</taxon>
        <taxon>Steccherinaceae</taxon>
        <taxon>Antrodiella</taxon>
    </lineage>
</organism>
<proteinExistence type="predicted"/>
<dbReference type="Proteomes" id="UP000308730">
    <property type="component" value="Unassembled WGS sequence"/>
</dbReference>
<dbReference type="OrthoDB" id="2748218at2759"/>
<gene>
    <name evidence="1" type="ORF">EUX98_g4429</name>
</gene>
<evidence type="ECO:0000313" key="1">
    <source>
        <dbReference type="EMBL" id="THH29746.1"/>
    </source>
</evidence>
<keyword evidence="2" id="KW-1185">Reference proteome</keyword>
<dbReference type="AlphaFoldDB" id="A0A4S4MTY5"/>
<reference evidence="1 2" key="1">
    <citation type="submission" date="2019-02" db="EMBL/GenBank/DDBJ databases">
        <title>Genome sequencing of the rare red list fungi Antrodiella citrinella (Flaviporus citrinellus).</title>
        <authorList>
            <person name="Buettner E."/>
            <person name="Kellner H."/>
        </authorList>
    </citation>
    <scope>NUCLEOTIDE SEQUENCE [LARGE SCALE GENOMIC DNA]</scope>
    <source>
        <strain evidence="1 2">DSM 108506</strain>
    </source>
</reference>
<dbReference type="EMBL" id="SGPM01000109">
    <property type="protein sequence ID" value="THH29746.1"/>
    <property type="molecule type" value="Genomic_DNA"/>
</dbReference>